<evidence type="ECO:0000313" key="4">
    <source>
        <dbReference type="EMBL" id="MUG45987.1"/>
    </source>
</evidence>
<dbReference type="SUPFAM" id="SSF55144">
    <property type="entry name" value="LigT-like"/>
    <property type="match status" value="1"/>
</dbReference>
<feature type="short sequence motif" description="HXTX 1" evidence="2">
    <location>
        <begin position="47"/>
        <end position="50"/>
    </location>
</feature>
<dbReference type="InterPro" id="IPR004175">
    <property type="entry name" value="RNA_CPDase"/>
</dbReference>
<proteinExistence type="inferred from homology"/>
<organism evidence="4 5">
    <name type="scientific">Paenibacillus woosongensis</name>
    <dbReference type="NCBI Taxonomy" id="307580"/>
    <lineage>
        <taxon>Bacteria</taxon>
        <taxon>Bacillati</taxon>
        <taxon>Bacillota</taxon>
        <taxon>Bacilli</taxon>
        <taxon>Bacillales</taxon>
        <taxon>Paenibacillaceae</taxon>
        <taxon>Paenibacillus</taxon>
    </lineage>
</organism>
<keyword evidence="1 2" id="KW-0378">Hydrolase</keyword>
<dbReference type="PANTHER" id="PTHR35561:SF1">
    <property type="entry name" value="RNA 2',3'-CYCLIC PHOSPHODIESTERASE"/>
    <property type="match status" value="1"/>
</dbReference>
<evidence type="ECO:0000259" key="3">
    <source>
        <dbReference type="Pfam" id="PF02834"/>
    </source>
</evidence>
<dbReference type="InterPro" id="IPR014051">
    <property type="entry name" value="Phosphoesterase_HXTX"/>
</dbReference>
<dbReference type="InterPro" id="IPR009097">
    <property type="entry name" value="Cyclic_Pdiesterase"/>
</dbReference>
<dbReference type="NCBIfam" id="TIGR02258">
    <property type="entry name" value="2_5_ligase"/>
    <property type="match status" value="1"/>
</dbReference>
<dbReference type="RefSeq" id="WP_155611394.1">
    <property type="nucleotide sequence ID" value="NZ_WNZW01000004.1"/>
</dbReference>
<accession>A0A7X3CPA0</accession>
<comment type="similarity">
    <text evidence="2">Belongs to the 2H phosphoesterase superfamily. ThpR family.</text>
</comment>
<sequence length="189" mass="21634">MSVEEEKWRLFVAVALPESVKNQLHAWCLERRKDWKFRKWVHPADYHITLQFLGDTPVTRVQALLDGLREAAAEARPFRLEAAGIGAFGRPDQPRVLWCGVDGDVDALRHLHSRVIAVNARLGYVPEERPYAPHITLARKFSEGEKLRDPLANKGLSFGDWTNDTIMLYRTRVTVSPMYEVVGIVSMRK</sequence>
<dbReference type="OrthoDB" id="9789350at2"/>
<gene>
    <name evidence="4" type="primary">thpR</name>
    <name evidence="4" type="ORF">GNP95_13410</name>
</gene>
<name>A0A7X3CPA0_9BACL</name>
<evidence type="ECO:0000256" key="1">
    <source>
        <dbReference type="ARBA" id="ARBA00022801"/>
    </source>
</evidence>
<dbReference type="HAMAP" id="MF_01940">
    <property type="entry name" value="RNA_CPDase"/>
    <property type="match status" value="1"/>
</dbReference>
<dbReference type="Proteomes" id="UP000447876">
    <property type="component" value="Unassembled WGS sequence"/>
</dbReference>
<protein>
    <recommendedName>
        <fullName evidence="2">RNA 2',3'-cyclic phosphodiesterase</fullName>
        <shortName evidence="2">RNA 2',3'-CPDase</shortName>
        <ecNumber evidence="2">3.1.4.58</ecNumber>
    </recommendedName>
</protein>
<evidence type="ECO:0000313" key="5">
    <source>
        <dbReference type="Proteomes" id="UP000447876"/>
    </source>
</evidence>
<reference evidence="4 5" key="1">
    <citation type="submission" date="2019-11" db="EMBL/GenBank/DDBJ databases">
        <title>Draft genome sequences of five Paenibacillus species of dairy origin.</title>
        <authorList>
            <person name="Olajide A.M."/>
            <person name="Chen S."/>
            <person name="Lapointe G."/>
        </authorList>
    </citation>
    <scope>NUCLEOTIDE SEQUENCE [LARGE SCALE GENOMIC DNA]</scope>
    <source>
        <strain evidence="4 5">12CR55</strain>
    </source>
</reference>
<dbReference type="Pfam" id="PF02834">
    <property type="entry name" value="LigT_PEase"/>
    <property type="match status" value="1"/>
</dbReference>
<dbReference type="PANTHER" id="PTHR35561">
    <property type="entry name" value="RNA 2',3'-CYCLIC PHOSPHODIESTERASE"/>
    <property type="match status" value="1"/>
</dbReference>
<comment type="caution">
    <text evidence="4">The sequence shown here is derived from an EMBL/GenBank/DDBJ whole genome shotgun (WGS) entry which is preliminary data.</text>
</comment>
<feature type="active site" description="Proton donor" evidence="2">
    <location>
        <position position="47"/>
    </location>
</feature>
<feature type="active site" description="Proton acceptor" evidence="2">
    <location>
        <position position="134"/>
    </location>
</feature>
<dbReference type="AlphaFoldDB" id="A0A7X3CPA0"/>
<dbReference type="GO" id="GO:0004113">
    <property type="term" value="F:2',3'-cyclic-nucleotide 3'-phosphodiesterase activity"/>
    <property type="evidence" value="ECO:0007669"/>
    <property type="project" value="InterPro"/>
</dbReference>
<dbReference type="Gene3D" id="3.90.1140.10">
    <property type="entry name" value="Cyclic phosphodiesterase"/>
    <property type="match status" value="1"/>
</dbReference>
<dbReference type="EC" id="3.1.4.58" evidence="2"/>
<comment type="function">
    <text evidence="2">Hydrolyzes RNA 2',3'-cyclic phosphodiester to an RNA 2'-phosphomonoester.</text>
</comment>
<dbReference type="GO" id="GO:0008664">
    <property type="term" value="F:RNA 2',3'-cyclic 3'-phosphodiesterase activity"/>
    <property type="evidence" value="ECO:0007669"/>
    <property type="project" value="UniProtKB-EC"/>
</dbReference>
<comment type="catalytic activity">
    <reaction evidence="2">
        <text>a 3'-end 2',3'-cyclophospho-ribonucleotide-RNA + H2O = a 3'-end 2'-phospho-ribonucleotide-RNA + H(+)</text>
        <dbReference type="Rhea" id="RHEA:11828"/>
        <dbReference type="Rhea" id="RHEA-COMP:10464"/>
        <dbReference type="Rhea" id="RHEA-COMP:17353"/>
        <dbReference type="ChEBI" id="CHEBI:15377"/>
        <dbReference type="ChEBI" id="CHEBI:15378"/>
        <dbReference type="ChEBI" id="CHEBI:83064"/>
        <dbReference type="ChEBI" id="CHEBI:173113"/>
        <dbReference type="EC" id="3.1.4.58"/>
    </reaction>
</comment>
<dbReference type="EMBL" id="WNZW01000004">
    <property type="protein sequence ID" value="MUG45987.1"/>
    <property type="molecule type" value="Genomic_DNA"/>
</dbReference>
<feature type="domain" description="Phosphoesterase HXTX" evidence="3">
    <location>
        <begin position="14"/>
        <end position="98"/>
    </location>
</feature>
<feature type="short sequence motif" description="HXTX 2" evidence="2">
    <location>
        <begin position="134"/>
        <end position="137"/>
    </location>
</feature>
<evidence type="ECO:0000256" key="2">
    <source>
        <dbReference type="HAMAP-Rule" id="MF_01940"/>
    </source>
</evidence>